<proteinExistence type="predicted"/>
<protein>
    <submittedName>
        <fullName evidence="2">Uncharacterized protein DUF1918</fullName>
    </submittedName>
</protein>
<reference evidence="2 3" key="1">
    <citation type="submission" date="2018-03" db="EMBL/GenBank/DDBJ databases">
        <title>Genomic Encyclopedia of Archaeal and Bacterial Type Strains, Phase II (KMG-II): from individual species to whole genera.</title>
        <authorList>
            <person name="Goeker M."/>
        </authorList>
    </citation>
    <scope>NUCLEOTIDE SEQUENCE [LARGE SCALE GENOMIC DNA]</scope>
    <source>
        <strain evidence="2 3">DSM 45348</strain>
    </source>
</reference>
<dbReference type="Pfam" id="PF08940">
    <property type="entry name" value="DUF1918"/>
    <property type="match status" value="1"/>
</dbReference>
<evidence type="ECO:0000259" key="1">
    <source>
        <dbReference type="Pfam" id="PF08940"/>
    </source>
</evidence>
<dbReference type="InterPro" id="IPR015035">
    <property type="entry name" value="DUF1918"/>
</dbReference>
<accession>A0A2T0SHM8</accession>
<evidence type="ECO:0000313" key="2">
    <source>
        <dbReference type="EMBL" id="PRY32921.1"/>
    </source>
</evidence>
<keyword evidence="3" id="KW-1185">Reference proteome</keyword>
<dbReference type="RefSeq" id="WP_106124297.1">
    <property type="nucleotide sequence ID" value="NZ_PVZG01000001.1"/>
</dbReference>
<feature type="domain" description="DUF1918" evidence="1">
    <location>
        <begin position="1"/>
        <end position="58"/>
    </location>
</feature>
<dbReference type="Proteomes" id="UP000239209">
    <property type="component" value="Unassembled WGS sequence"/>
</dbReference>
<dbReference type="OrthoDB" id="4828144at2"/>
<dbReference type="Gene3D" id="2.30.30.440">
    <property type="entry name" value="Domain of unknown function DUF1918"/>
    <property type="match status" value="1"/>
</dbReference>
<name>A0A2T0SHM8_9ACTN</name>
<dbReference type="SUPFAM" id="SSF50118">
    <property type="entry name" value="Cell growth inhibitor/plasmid maintenance toxic component"/>
    <property type="match status" value="1"/>
</dbReference>
<evidence type="ECO:0000313" key="3">
    <source>
        <dbReference type="Proteomes" id="UP000239209"/>
    </source>
</evidence>
<dbReference type="EMBL" id="PVZG01000001">
    <property type="protein sequence ID" value="PRY32921.1"/>
    <property type="molecule type" value="Genomic_DNA"/>
</dbReference>
<gene>
    <name evidence="2" type="ORF">CLV70_10180</name>
</gene>
<organism evidence="2 3">
    <name type="scientific">Pseudosporangium ferrugineum</name>
    <dbReference type="NCBI Taxonomy" id="439699"/>
    <lineage>
        <taxon>Bacteria</taxon>
        <taxon>Bacillati</taxon>
        <taxon>Actinomycetota</taxon>
        <taxon>Actinomycetes</taxon>
        <taxon>Micromonosporales</taxon>
        <taxon>Micromonosporaceae</taxon>
        <taxon>Pseudosporangium</taxon>
    </lineage>
</organism>
<dbReference type="AlphaFoldDB" id="A0A2T0SHM8"/>
<sequence>MIAHIGDRIVVEGTHLGDARRVGIVTALAHEDGRPPYRVRWLDDGRTTLIFPGAEARVEPAAQP</sequence>
<comment type="caution">
    <text evidence="2">The sequence shown here is derived from an EMBL/GenBank/DDBJ whole genome shotgun (WGS) entry which is preliminary data.</text>
</comment>